<evidence type="ECO:0000256" key="4">
    <source>
        <dbReference type="ARBA" id="ARBA00022679"/>
    </source>
</evidence>
<feature type="compositionally biased region" description="Low complexity" evidence="6">
    <location>
        <begin position="265"/>
        <end position="275"/>
    </location>
</feature>
<dbReference type="SMR" id="G4N0L2"/>
<dbReference type="Pfam" id="PF00155">
    <property type="entry name" value="Aminotran_1_2"/>
    <property type="match status" value="2"/>
</dbReference>
<evidence type="ECO:0000256" key="3">
    <source>
        <dbReference type="ARBA" id="ARBA00022576"/>
    </source>
</evidence>
<evidence type="ECO:0000256" key="6">
    <source>
        <dbReference type="SAM" id="MobiDB-lite"/>
    </source>
</evidence>
<dbReference type="GO" id="GO:0006520">
    <property type="term" value="P:amino acid metabolic process"/>
    <property type="evidence" value="ECO:0007669"/>
    <property type="project" value="TreeGrafter"/>
</dbReference>
<dbReference type="Proteomes" id="UP000009058">
    <property type="component" value="Chromosome 3"/>
</dbReference>
<dbReference type="GeneID" id="12985871"/>
<sequence length="471" mass="50469">MAADFSHISSRMRDTVELITPLIDEALATKSHCIDLATAENWLLRSELRQMYSASIAGHMEEKTLSYPTSILGDEDLRASLAEFFGAYFRPRVDVTSSHIVATPGATHCMDALLTSICDSGDSVLVPVPYWNGFGLHFRLRPRVNIIPVIPEWTAGRLDENPQPLGEGLLPALKQAMAGVADKAKVKALVMTNPNNPLGQCYPEGVLQEALDFCREAGLHYISDELYALSQLGAGGGFVSALSLDARGRGTNGDLGAADQARGVASDSDATTAASCNDKKQTPDATQYSASTKRDKCDNKQQEALVHVIWSTSKDMCSSGVRIAALVSQSREAKPILTSVGLLSSMHVSSLSSLATTLLLRSPALPGLVAALSRRLARAHAIAHARFRRWGVPFLPADAGPFVLVRLGSRAARQDIMARLRLAHVTVAEGKSFGGGWCDGDGGFWVRLTVAVPPPMLWDGLNQIGFALGHS</sequence>
<accession>G4N0L2</accession>
<dbReference type="InParanoid" id="G4N0L2"/>
<organism evidence="8 9">
    <name type="scientific">Pyricularia oryzae (strain 70-15 / ATCC MYA-4617 / FGSC 8958)</name>
    <name type="common">Rice blast fungus</name>
    <name type="synonym">Magnaporthe oryzae</name>
    <dbReference type="NCBI Taxonomy" id="242507"/>
    <lineage>
        <taxon>Eukaryota</taxon>
        <taxon>Fungi</taxon>
        <taxon>Dikarya</taxon>
        <taxon>Ascomycota</taxon>
        <taxon>Pezizomycotina</taxon>
        <taxon>Sordariomycetes</taxon>
        <taxon>Sordariomycetidae</taxon>
        <taxon>Magnaporthales</taxon>
        <taxon>Pyriculariaceae</taxon>
        <taxon>Pyricularia</taxon>
    </lineage>
</organism>
<keyword evidence="3" id="KW-0032">Aminotransferase</keyword>
<dbReference type="STRING" id="242507.G4N0L2"/>
<dbReference type="InterPro" id="IPR015422">
    <property type="entry name" value="PyrdxlP-dep_Trfase_small"/>
</dbReference>
<dbReference type="AlphaFoldDB" id="G4N0L2"/>
<dbReference type="OrthoDB" id="7042322at2759"/>
<evidence type="ECO:0000256" key="5">
    <source>
        <dbReference type="ARBA" id="ARBA00022898"/>
    </source>
</evidence>
<dbReference type="GO" id="GO:0030170">
    <property type="term" value="F:pyridoxal phosphate binding"/>
    <property type="evidence" value="ECO:0007669"/>
    <property type="project" value="InterPro"/>
</dbReference>
<keyword evidence="4" id="KW-0808">Transferase</keyword>
<dbReference type="HOGENOM" id="CLU_017584_1_2_1"/>
<evidence type="ECO:0000256" key="2">
    <source>
        <dbReference type="ARBA" id="ARBA00007441"/>
    </source>
</evidence>
<protein>
    <recommendedName>
        <fullName evidence="7">Aminotransferase class I/classII large domain-containing protein</fullName>
    </recommendedName>
</protein>
<dbReference type="InterPro" id="IPR015421">
    <property type="entry name" value="PyrdxlP-dep_Trfase_major"/>
</dbReference>
<dbReference type="eggNOG" id="KOG0256">
    <property type="taxonomic scope" value="Eukaryota"/>
</dbReference>
<dbReference type="PANTHER" id="PTHR43795:SF32">
    <property type="entry name" value="AMINOTRANSFERASE GLII-RELATED"/>
    <property type="match status" value="1"/>
</dbReference>
<dbReference type="EMBL" id="CM001233">
    <property type="protein sequence ID" value="EHA53143.1"/>
    <property type="molecule type" value="Genomic_DNA"/>
</dbReference>
<dbReference type="Gene3D" id="3.40.640.10">
    <property type="entry name" value="Type I PLP-dependent aspartate aminotransferase-like (Major domain)"/>
    <property type="match status" value="1"/>
</dbReference>
<dbReference type="InterPro" id="IPR015424">
    <property type="entry name" value="PyrdxlP-dep_Trfase"/>
</dbReference>
<evidence type="ECO:0000256" key="1">
    <source>
        <dbReference type="ARBA" id="ARBA00001933"/>
    </source>
</evidence>
<proteinExistence type="inferred from homology"/>
<dbReference type="KEGG" id="mgr:MGG_16914"/>
<comment type="similarity">
    <text evidence="2">Belongs to the class-I pyridoxal-phosphate-dependent aminotransferase family.</text>
</comment>
<feature type="domain" description="Aminotransferase class I/classII large" evidence="7">
    <location>
        <begin position="299"/>
        <end position="452"/>
    </location>
</feature>
<dbReference type="SUPFAM" id="SSF53383">
    <property type="entry name" value="PLP-dependent transferases"/>
    <property type="match status" value="1"/>
</dbReference>
<feature type="domain" description="Aminotransferase class I/classII large" evidence="7">
    <location>
        <begin position="59"/>
        <end position="233"/>
    </location>
</feature>
<comment type="cofactor">
    <cofactor evidence="1">
        <name>pyridoxal 5'-phosphate</name>
        <dbReference type="ChEBI" id="CHEBI:597326"/>
    </cofactor>
</comment>
<gene>
    <name evidence="8" type="ORF">MGG_16914</name>
</gene>
<dbReference type="OMA" id="YPAFYRD"/>
<dbReference type="GO" id="GO:0008483">
    <property type="term" value="F:transaminase activity"/>
    <property type="evidence" value="ECO:0007669"/>
    <property type="project" value="UniProtKB-KW"/>
</dbReference>
<dbReference type="RefSeq" id="XP_003712950.1">
    <property type="nucleotide sequence ID" value="XM_003712902.1"/>
</dbReference>
<evidence type="ECO:0000259" key="7">
    <source>
        <dbReference type="Pfam" id="PF00155"/>
    </source>
</evidence>
<dbReference type="Gene3D" id="3.90.1150.10">
    <property type="entry name" value="Aspartate Aminotransferase, domain 1"/>
    <property type="match status" value="1"/>
</dbReference>
<keyword evidence="5" id="KW-0663">Pyridoxal phosphate</keyword>
<dbReference type="VEuPathDB" id="FungiDB:MGG_16914"/>
<dbReference type="CDD" id="cd00609">
    <property type="entry name" value="AAT_like"/>
    <property type="match status" value="1"/>
</dbReference>
<name>G4N0L2_PYRO7</name>
<evidence type="ECO:0000313" key="8">
    <source>
        <dbReference type="EMBL" id="EHA53143.1"/>
    </source>
</evidence>
<keyword evidence="9" id="KW-1185">Reference proteome</keyword>
<evidence type="ECO:0000313" key="9">
    <source>
        <dbReference type="Proteomes" id="UP000009058"/>
    </source>
</evidence>
<dbReference type="InterPro" id="IPR050478">
    <property type="entry name" value="Ethylene_sulfur-biosynth"/>
</dbReference>
<feature type="region of interest" description="Disordered" evidence="6">
    <location>
        <begin position="255"/>
        <end position="294"/>
    </location>
</feature>
<reference key="2">
    <citation type="submission" date="2011-05" db="EMBL/GenBank/DDBJ databases">
        <title>The Genome Sequence of Magnaporthe oryzae 70-15.</title>
        <authorList>
            <consortium name="The Broad Institute Genome Sequencing Platform"/>
            <person name="Ma L.-J."/>
            <person name="Dead R."/>
            <person name="Young S.K."/>
            <person name="Zeng Q."/>
            <person name="Gargeya S."/>
            <person name="Fitzgerald M."/>
            <person name="Haas B."/>
            <person name="Abouelleil A."/>
            <person name="Alvarado L."/>
            <person name="Arachchi H.M."/>
            <person name="Berlin A."/>
            <person name="Brown A."/>
            <person name="Chapman S.B."/>
            <person name="Chen Z."/>
            <person name="Dunbar C."/>
            <person name="Freedman E."/>
            <person name="Gearin G."/>
            <person name="Gellesch M."/>
            <person name="Goldberg J."/>
            <person name="Griggs A."/>
            <person name="Gujja S."/>
            <person name="Heiman D."/>
            <person name="Howarth C."/>
            <person name="Larson L."/>
            <person name="Lui A."/>
            <person name="MacDonald P.J.P."/>
            <person name="Mehta T."/>
            <person name="Montmayeur A."/>
            <person name="Murphy C."/>
            <person name="Neiman D."/>
            <person name="Pearson M."/>
            <person name="Priest M."/>
            <person name="Roberts A."/>
            <person name="Saif S."/>
            <person name="Shea T."/>
            <person name="Shenoy N."/>
            <person name="Sisk P."/>
            <person name="Stolte C."/>
            <person name="Sykes S."/>
            <person name="Yandava C."/>
            <person name="Wortman J."/>
            <person name="Nusbaum C."/>
            <person name="Birren B."/>
        </authorList>
    </citation>
    <scope>NUCLEOTIDE SEQUENCE</scope>
    <source>
        <strain>70-15</strain>
    </source>
</reference>
<dbReference type="InterPro" id="IPR004839">
    <property type="entry name" value="Aminotransferase_I/II_large"/>
</dbReference>
<reference evidence="8 9" key="1">
    <citation type="journal article" date="2005" name="Nature">
        <title>The genome sequence of the rice blast fungus Magnaporthe grisea.</title>
        <authorList>
            <person name="Dean R.A."/>
            <person name="Talbot N.J."/>
            <person name="Ebbole D.J."/>
            <person name="Farman M.L."/>
            <person name="Mitchell T.K."/>
            <person name="Orbach M.J."/>
            <person name="Thon M."/>
            <person name="Kulkarni R."/>
            <person name="Xu J.R."/>
            <person name="Pan H."/>
            <person name="Read N.D."/>
            <person name="Lee Y.H."/>
            <person name="Carbone I."/>
            <person name="Brown D."/>
            <person name="Oh Y.Y."/>
            <person name="Donofrio N."/>
            <person name="Jeong J.S."/>
            <person name="Soanes D.M."/>
            <person name="Djonovic S."/>
            <person name="Kolomiets E."/>
            <person name="Rehmeyer C."/>
            <person name="Li W."/>
            <person name="Harding M."/>
            <person name="Kim S."/>
            <person name="Lebrun M.H."/>
            <person name="Bohnert H."/>
            <person name="Coughlan S."/>
            <person name="Butler J."/>
            <person name="Calvo S."/>
            <person name="Ma L.J."/>
            <person name="Nicol R."/>
            <person name="Purcell S."/>
            <person name="Nusbaum C."/>
            <person name="Galagan J.E."/>
            <person name="Birren B.W."/>
        </authorList>
    </citation>
    <scope>NUCLEOTIDE SEQUENCE [LARGE SCALE GENOMIC DNA]</scope>
    <source>
        <strain evidence="9">70-15 / ATCC MYA-4617 / FGSC 8958</strain>
    </source>
</reference>
<dbReference type="PANTHER" id="PTHR43795">
    <property type="entry name" value="BIFUNCTIONAL ASPARTATE AMINOTRANSFERASE AND GLUTAMATE/ASPARTATE-PREPHENATE AMINOTRANSFERASE-RELATED"/>
    <property type="match status" value="1"/>
</dbReference>